<feature type="coiled-coil region" evidence="1">
    <location>
        <begin position="337"/>
        <end position="378"/>
    </location>
</feature>
<feature type="compositionally biased region" description="Basic and acidic residues" evidence="2">
    <location>
        <begin position="66"/>
        <end position="77"/>
    </location>
</feature>
<organism evidence="3 4">
    <name type="scientific">Canavalia gladiata</name>
    <name type="common">Sword bean</name>
    <name type="synonym">Dolichos gladiatus</name>
    <dbReference type="NCBI Taxonomy" id="3824"/>
    <lineage>
        <taxon>Eukaryota</taxon>
        <taxon>Viridiplantae</taxon>
        <taxon>Streptophyta</taxon>
        <taxon>Embryophyta</taxon>
        <taxon>Tracheophyta</taxon>
        <taxon>Spermatophyta</taxon>
        <taxon>Magnoliopsida</taxon>
        <taxon>eudicotyledons</taxon>
        <taxon>Gunneridae</taxon>
        <taxon>Pentapetalae</taxon>
        <taxon>rosids</taxon>
        <taxon>fabids</taxon>
        <taxon>Fabales</taxon>
        <taxon>Fabaceae</taxon>
        <taxon>Papilionoideae</taxon>
        <taxon>50 kb inversion clade</taxon>
        <taxon>NPAAA clade</taxon>
        <taxon>indigoferoid/millettioid clade</taxon>
        <taxon>Phaseoleae</taxon>
        <taxon>Canavalia</taxon>
    </lineage>
</organism>
<gene>
    <name evidence="3" type="ORF">VNO77_11721</name>
</gene>
<accession>A0AAN9QYI0</accession>
<evidence type="ECO:0008006" key="5">
    <source>
        <dbReference type="Google" id="ProtNLM"/>
    </source>
</evidence>
<protein>
    <recommendedName>
        <fullName evidence="5">Plant phospholipase-like protein</fullName>
    </recommendedName>
</protein>
<keyword evidence="1" id="KW-0175">Coiled coil</keyword>
<feature type="compositionally biased region" description="Polar residues" evidence="2">
    <location>
        <begin position="18"/>
        <end position="35"/>
    </location>
</feature>
<dbReference type="PANTHER" id="PTHR35358:SF7">
    <property type="entry name" value="EXPRESSED PROTEIN"/>
    <property type="match status" value="1"/>
</dbReference>
<dbReference type="PANTHER" id="PTHR35358">
    <property type="entry name" value="OS06G0711100 PROTEIN"/>
    <property type="match status" value="1"/>
</dbReference>
<feature type="compositionally biased region" description="Low complexity" evidence="2">
    <location>
        <begin position="115"/>
        <end position="124"/>
    </location>
</feature>
<feature type="region of interest" description="Disordered" evidence="2">
    <location>
        <begin position="198"/>
        <end position="219"/>
    </location>
</feature>
<dbReference type="Proteomes" id="UP001367508">
    <property type="component" value="Unassembled WGS sequence"/>
</dbReference>
<evidence type="ECO:0000313" key="4">
    <source>
        <dbReference type="Proteomes" id="UP001367508"/>
    </source>
</evidence>
<dbReference type="Pfam" id="PF05278">
    <property type="entry name" value="PEARLI-4"/>
    <property type="match status" value="1"/>
</dbReference>
<dbReference type="EMBL" id="JAYMYQ010000002">
    <property type="protein sequence ID" value="KAK7351936.1"/>
    <property type="molecule type" value="Genomic_DNA"/>
</dbReference>
<comment type="caution">
    <text evidence="3">The sequence shown here is derived from an EMBL/GenBank/DDBJ whole genome shotgun (WGS) entry which is preliminary data.</text>
</comment>
<feature type="compositionally biased region" description="Basic and acidic residues" evidence="2">
    <location>
        <begin position="125"/>
        <end position="140"/>
    </location>
</feature>
<proteinExistence type="predicted"/>
<evidence type="ECO:0000256" key="2">
    <source>
        <dbReference type="SAM" id="MobiDB-lite"/>
    </source>
</evidence>
<name>A0AAN9QYI0_CANGL</name>
<dbReference type="InterPro" id="IPR007942">
    <property type="entry name" value="PLipase-like"/>
</dbReference>
<evidence type="ECO:0000313" key="3">
    <source>
        <dbReference type="EMBL" id="KAK7351936.1"/>
    </source>
</evidence>
<dbReference type="AlphaFoldDB" id="A0AAN9QYI0"/>
<reference evidence="3 4" key="1">
    <citation type="submission" date="2024-01" db="EMBL/GenBank/DDBJ databases">
        <title>The genomes of 5 underutilized Papilionoideae crops provide insights into root nodulation and disease resistanc.</title>
        <authorList>
            <person name="Jiang F."/>
        </authorList>
    </citation>
    <scope>NUCLEOTIDE SEQUENCE [LARGE SCALE GENOMIC DNA]</scope>
    <source>
        <strain evidence="3">LVBAO_FW01</strain>
        <tissue evidence="3">Leaves</tissue>
    </source>
</reference>
<evidence type="ECO:0000256" key="1">
    <source>
        <dbReference type="SAM" id="Coils"/>
    </source>
</evidence>
<feature type="region of interest" description="Disordered" evidence="2">
    <location>
        <begin position="18"/>
        <end position="148"/>
    </location>
</feature>
<sequence>MAPNCAHLSNPYHQCTQACSQSTKPHANKKNTSGYGRSVTDGQLGKKVNDQRRTSSGCPKASNPYHHCDDNCYKRSSDSGATPLKLDKKKKVGSKPQPPVIDSVPASKVGAIYLSDGSSPISNSSDKKKVETENDEHVPSEPKSGQIHVPDVKPVYHKEQLENGHGTEHLANSVQTNHEDKIASNKVVPITNVADTREALTAPPGGSTDSSFLGFPRGNEESDEEEIESVISEHRIEVGGYHIKQSFGSILHSILDKYGDIGASCNLESIVMRSYYVECVCFVVQELQSASVMQLTNSKVKELMAILKDVESAQLRVAWLRSVLDEIAQNIEIINQHQDVEAKKTNSSHEVESLREELESELEALAQKEQEVTNIKTRIPQIRDRLSELELKSSELNKTFLSIKSQVDNLPIKSVIDELL</sequence>
<keyword evidence="4" id="KW-1185">Reference proteome</keyword>